<dbReference type="EMBL" id="VSRR010040284">
    <property type="protein sequence ID" value="MPC75069.1"/>
    <property type="molecule type" value="Genomic_DNA"/>
</dbReference>
<gene>
    <name evidence="2" type="ORF">E2C01_069453</name>
</gene>
<accession>A0A5B7HZL1</accession>
<reference evidence="2 3" key="1">
    <citation type="submission" date="2019-05" db="EMBL/GenBank/DDBJ databases">
        <title>Another draft genome of Portunus trituberculatus and its Hox gene families provides insights of decapod evolution.</title>
        <authorList>
            <person name="Jeong J.-H."/>
            <person name="Song I."/>
            <person name="Kim S."/>
            <person name="Choi T."/>
            <person name="Kim D."/>
            <person name="Ryu S."/>
            <person name="Kim W."/>
        </authorList>
    </citation>
    <scope>NUCLEOTIDE SEQUENCE [LARGE SCALE GENOMIC DNA]</scope>
    <source>
        <tissue evidence="2">Muscle</tissue>
    </source>
</reference>
<name>A0A5B7HZL1_PORTR</name>
<proteinExistence type="predicted"/>
<organism evidence="2 3">
    <name type="scientific">Portunus trituberculatus</name>
    <name type="common">Swimming crab</name>
    <name type="synonym">Neptunus trituberculatus</name>
    <dbReference type="NCBI Taxonomy" id="210409"/>
    <lineage>
        <taxon>Eukaryota</taxon>
        <taxon>Metazoa</taxon>
        <taxon>Ecdysozoa</taxon>
        <taxon>Arthropoda</taxon>
        <taxon>Crustacea</taxon>
        <taxon>Multicrustacea</taxon>
        <taxon>Malacostraca</taxon>
        <taxon>Eumalacostraca</taxon>
        <taxon>Eucarida</taxon>
        <taxon>Decapoda</taxon>
        <taxon>Pleocyemata</taxon>
        <taxon>Brachyura</taxon>
        <taxon>Eubrachyura</taxon>
        <taxon>Portunoidea</taxon>
        <taxon>Portunidae</taxon>
        <taxon>Portuninae</taxon>
        <taxon>Portunus</taxon>
    </lineage>
</organism>
<sequence>MQSLAFSEASLDRRSASRLSQQFQPPPPPRRPTVTTVENEYRSGRH</sequence>
<evidence type="ECO:0000256" key="1">
    <source>
        <dbReference type="SAM" id="MobiDB-lite"/>
    </source>
</evidence>
<evidence type="ECO:0000313" key="2">
    <source>
        <dbReference type="EMBL" id="MPC75069.1"/>
    </source>
</evidence>
<protein>
    <submittedName>
        <fullName evidence="2">Uncharacterized protein</fullName>
    </submittedName>
</protein>
<comment type="caution">
    <text evidence="2">The sequence shown here is derived from an EMBL/GenBank/DDBJ whole genome shotgun (WGS) entry which is preliminary data.</text>
</comment>
<feature type="region of interest" description="Disordered" evidence="1">
    <location>
        <begin position="1"/>
        <end position="46"/>
    </location>
</feature>
<dbReference type="Proteomes" id="UP000324222">
    <property type="component" value="Unassembled WGS sequence"/>
</dbReference>
<evidence type="ECO:0000313" key="3">
    <source>
        <dbReference type="Proteomes" id="UP000324222"/>
    </source>
</evidence>
<keyword evidence="3" id="KW-1185">Reference proteome</keyword>
<dbReference type="AlphaFoldDB" id="A0A5B7HZL1"/>